<dbReference type="EMBL" id="FXTK01000001">
    <property type="protein sequence ID" value="SMO34156.1"/>
    <property type="molecule type" value="Genomic_DNA"/>
</dbReference>
<reference evidence="2 3" key="1">
    <citation type="submission" date="2017-05" db="EMBL/GenBank/DDBJ databases">
        <authorList>
            <person name="Varghese N."/>
            <person name="Submissions S."/>
        </authorList>
    </citation>
    <scope>NUCLEOTIDE SEQUENCE [LARGE SCALE GENOMIC DNA]</scope>
    <source>
        <strain evidence="2 3">DSM 100094</strain>
    </source>
</reference>
<proteinExistence type="predicted"/>
<evidence type="ECO:0000313" key="3">
    <source>
        <dbReference type="Proteomes" id="UP000319014"/>
    </source>
</evidence>
<keyword evidence="3" id="KW-1185">Reference proteome</keyword>
<evidence type="ECO:0000259" key="1">
    <source>
        <dbReference type="Pfam" id="PF06568"/>
    </source>
</evidence>
<dbReference type="InterPro" id="IPR009506">
    <property type="entry name" value="YjiS-like"/>
</dbReference>
<name>A0A521AH75_9RHOB</name>
<feature type="domain" description="YjiS-like" evidence="1">
    <location>
        <begin position="31"/>
        <end position="59"/>
    </location>
</feature>
<dbReference type="Proteomes" id="UP000319014">
    <property type="component" value="Unassembled WGS sequence"/>
</dbReference>
<dbReference type="Pfam" id="PF06568">
    <property type="entry name" value="YjiS-like"/>
    <property type="match status" value="1"/>
</dbReference>
<gene>
    <name evidence="2" type="ORF">SAMN06265221_101125</name>
</gene>
<protein>
    <recommendedName>
        <fullName evidence="1">YjiS-like domain-containing protein</fullName>
    </recommendedName>
</protein>
<organism evidence="2 3">
    <name type="scientific">Paracoccus laeviglucosivorans</name>
    <dbReference type="NCBI Taxonomy" id="1197861"/>
    <lineage>
        <taxon>Bacteria</taxon>
        <taxon>Pseudomonadati</taxon>
        <taxon>Pseudomonadota</taxon>
        <taxon>Alphaproteobacteria</taxon>
        <taxon>Rhodobacterales</taxon>
        <taxon>Paracoccaceae</taxon>
        <taxon>Paracoccus</taxon>
    </lineage>
</organism>
<accession>A0A521AH75</accession>
<sequence length="77" mass="8382">MTLTATNIERRNDNGLVAKLIGSINAYILGRRVAKRTTEELNALRDRDLADLGISRLDIARLAAEARKAAVAKHLAA</sequence>
<evidence type="ECO:0000313" key="2">
    <source>
        <dbReference type="EMBL" id="SMO34156.1"/>
    </source>
</evidence>
<dbReference type="RefSeq" id="WP_246098614.1">
    <property type="nucleotide sequence ID" value="NZ_FXTK01000001.1"/>
</dbReference>
<dbReference type="AlphaFoldDB" id="A0A521AH75"/>